<evidence type="ECO:0000256" key="7">
    <source>
        <dbReference type="PIRSR" id="PIRSR001363-1"/>
    </source>
</evidence>
<accession>A0A917FQ96</accession>
<evidence type="ECO:0000256" key="2">
    <source>
        <dbReference type="ARBA" id="ARBA00012636"/>
    </source>
</evidence>
<dbReference type="RefSeq" id="WP_188449553.1">
    <property type="nucleotide sequence ID" value="NZ_BMFO01000003.1"/>
</dbReference>
<evidence type="ECO:0000259" key="9">
    <source>
        <dbReference type="Pfam" id="PF20656"/>
    </source>
</evidence>
<dbReference type="GO" id="GO:0005737">
    <property type="term" value="C:cytoplasm"/>
    <property type="evidence" value="ECO:0007669"/>
    <property type="project" value="TreeGrafter"/>
</dbReference>
<dbReference type="EMBL" id="BMFO01000003">
    <property type="protein sequence ID" value="GGF94384.1"/>
    <property type="molecule type" value="Genomic_DNA"/>
</dbReference>
<dbReference type="EC" id="2.3.3.9" evidence="2"/>
<keyword evidence="3" id="KW-0329">Glyoxylate bypass</keyword>
<dbReference type="CDD" id="cd00727">
    <property type="entry name" value="malate_synt_A"/>
    <property type="match status" value="1"/>
</dbReference>
<evidence type="ECO:0000256" key="6">
    <source>
        <dbReference type="ARBA" id="ARBA00047918"/>
    </source>
</evidence>
<feature type="active site" description="Proton donor" evidence="7">
    <location>
        <position position="446"/>
    </location>
</feature>
<dbReference type="SUPFAM" id="SSF51645">
    <property type="entry name" value="Malate synthase G"/>
    <property type="match status" value="1"/>
</dbReference>
<organism evidence="11 12">
    <name type="scientific">Arenimonas maotaiensis</name>
    <dbReference type="NCBI Taxonomy" id="1446479"/>
    <lineage>
        <taxon>Bacteria</taxon>
        <taxon>Pseudomonadati</taxon>
        <taxon>Pseudomonadota</taxon>
        <taxon>Gammaproteobacteria</taxon>
        <taxon>Lysobacterales</taxon>
        <taxon>Lysobacteraceae</taxon>
        <taxon>Arenimonas</taxon>
    </lineage>
</organism>
<evidence type="ECO:0000256" key="1">
    <source>
        <dbReference type="ARBA" id="ARBA00006394"/>
    </source>
</evidence>
<comment type="similarity">
    <text evidence="1">Belongs to the malate synthase family.</text>
</comment>
<evidence type="ECO:0000256" key="5">
    <source>
        <dbReference type="ARBA" id="ARBA00022679"/>
    </source>
</evidence>
<gene>
    <name evidence="11" type="primary">mls</name>
    <name evidence="11" type="ORF">GCM10010960_15110</name>
</gene>
<feature type="domain" description="Malate synthase N-terminal" evidence="9">
    <location>
        <begin position="27"/>
        <end position="69"/>
    </location>
</feature>
<dbReference type="Gene3D" id="1.20.1220.12">
    <property type="entry name" value="Malate synthase, domain III"/>
    <property type="match status" value="1"/>
</dbReference>
<feature type="active site" description="Proton acceptor" evidence="7">
    <location>
        <position position="167"/>
    </location>
</feature>
<reference evidence="11" key="2">
    <citation type="submission" date="2020-09" db="EMBL/GenBank/DDBJ databases">
        <authorList>
            <person name="Sun Q."/>
            <person name="Zhou Y."/>
        </authorList>
    </citation>
    <scope>NUCLEOTIDE SEQUENCE</scope>
    <source>
        <strain evidence="11">CGMCC 1.12726</strain>
    </source>
</reference>
<feature type="domain" description="Malate synthase C-terminal" evidence="10">
    <location>
        <begin position="412"/>
        <end position="529"/>
    </location>
</feature>
<dbReference type="InterPro" id="IPR046363">
    <property type="entry name" value="MS_N_TIM-barrel_dom"/>
</dbReference>
<dbReference type="Proteomes" id="UP000632858">
    <property type="component" value="Unassembled WGS sequence"/>
</dbReference>
<comment type="caution">
    <text evidence="11">The sequence shown here is derived from an EMBL/GenBank/DDBJ whole genome shotgun (WGS) entry which is preliminary data.</text>
</comment>
<proteinExistence type="inferred from homology"/>
<dbReference type="InterPro" id="IPR044856">
    <property type="entry name" value="Malate_synth_C_sf"/>
</dbReference>
<evidence type="ECO:0000256" key="4">
    <source>
        <dbReference type="ARBA" id="ARBA00022532"/>
    </source>
</evidence>
<name>A0A917FQ96_9GAMM</name>
<evidence type="ECO:0000259" key="10">
    <source>
        <dbReference type="Pfam" id="PF20659"/>
    </source>
</evidence>
<dbReference type="PANTHER" id="PTHR42902:SF1">
    <property type="entry name" value="MALATE SYNTHASE 1-RELATED"/>
    <property type="match status" value="1"/>
</dbReference>
<dbReference type="PIRSF" id="PIRSF001363">
    <property type="entry name" value="Malate_synth"/>
    <property type="match status" value="1"/>
</dbReference>
<dbReference type="GO" id="GO:0006097">
    <property type="term" value="P:glyoxylate cycle"/>
    <property type="evidence" value="ECO:0007669"/>
    <property type="project" value="UniProtKB-KW"/>
</dbReference>
<feature type="domain" description="Malate synthase TIM barrel" evidence="8">
    <location>
        <begin position="164"/>
        <end position="406"/>
    </location>
</feature>
<dbReference type="InterPro" id="IPR006252">
    <property type="entry name" value="Malate_synthA"/>
</dbReference>
<dbReference type="Gene3D" id="3.20.20.360">
    <property type="entry name" value="Malate synthase, domain 3"/>
    <property type="match status" value="1"/>
</dbReference>
<dbReference type="Pfam" id="PF20659">
    <property type="entry name" value="MS_C"/>
    <property type="match status" value="1"/>
</dbReference>
<evidence type="ECO:0000259" key="8">
    <source>
        <dbReference type="Pfam" id="PF01274"/>
    </source>
</evidence>
<comment type="catalytic activity">
    <reaction evidence="6">
        <text>glyoxylate + acetyl-CoA + H2O = (S)-malate + CoA + H(+)</text>
        <dbReference type="Rhea" id="RHEA:18181"/>
        <dbReference type="ChEBI" id="CHEBI:15377"/>
        <dbReference type="ChEBI" id="CHEBI:15378"/>
        <dbReference type="ChEBI" id="CHEBI:15589"/>
        <dbReference type="ChEBI" id="CHEBI:36655"/>
        <dbReference type="ChEBI" id="CHEBI:57287"/>
        <dbReference type="ChEBI" id="CHEBI:57288"/>
        <dbReference type="EC" id="2.3.3.9"/>
    </reaction>
</comment>
<keyword evidence="5" id="KW-0808">Transferase</keyword>
<dbReference type="Pfam" id="PF01274">
    <property type="entry name" value="MS_TIM-barrel"/>
    <property type="match status" value="1"/>
</dbReference>
<dbReference type="InterPro" id="IPR001465">
    <property type="entry name" value="Malate_synthase_TIM"/>
</dbReference>
<dbReference type="GO" id="GO:0004474">
    <property type="term" value="F:malate synthase activity"/>
    <property type="evidence" value="ECO:0007669"/>
    <property type="project" value="UniProtKB-EC"/>
</dbReference>
<dbReference type="FunFam" id="3.20.20.360:FF:000001">
    <property type="entry name" value="Malate synthase"/>
    <property type="match status" value="1"/>
</dbReference>
<dbReference type="InterPro" id="IPR011076">
    <property type="entry name" value="Malate_synth_sf"/>
</dbReference>
<dbReference type="PANTHER" id="PTHR42902">
    <property type="entry name" value="MALATE SYNTHASE"/>
    <property type="match status" value="1"/>
</dbReference>
<evidence type="ECO:0000313" key="12">
    <source>
        <dbReference type="Proteomes" id="UP000632858"/>
    </source>
</evidence>
<dbReference type="NCBIfam" id="TIGR01344">
    <property type="entry name" value="malate_syn_A"/>
    <property type="match status" value="1"/>
</dbReference>
<sequence>MSLAQKQPEPDFSDLRHAPLPVAGDSAVLNADALAFLRDLHHRFEPGRQALLRQRQQDKGRLPAFAEDTANLRADDWRAAPVPDILRDRRVEITGPVDAKTVINALNSGANVFMADFEDSTAPTWANVLSGQRVLQAAVRGELRWRQTADAPEYALEPAHAALLMVRPRGLHLDEKHVEIDGVRLSATLFDLGLFAYHNARILAERGRGPFLYIPKLQSAAEAQWIESVLAHLESALGLPAGQCKVTVLIETLPAAFAMDEIIHALRQRIVGLNCGRWDYIFSAIKTLHSQPGFMLPERGQIAMTRHFLHSYATRLVQTCHRRGILAMGGMAAQIPNKRDAAANETALAKVRADKQREAGLGHDGTWVAHPGLIPVARAVFDAAFEGSNQLEVMPDGDVAAADLLKPCHGSITPEGFNDTVEVCVRYLAAWLSGTGCVAIHGLMEDAATAEICRSQLWLWLHKKNLHLSDGTLLCWGLFDAALLALPGRLQREAVLGHDKVGEAIALLETLVRSPELADFLTLPAYESL</sequence>
<dbReference type="GO" id="GO:0006099">
    <property type="term" value="P:tricarboxylic acid cycle"/>
    <property type="evidence" value="ECO:0007669"/>
    <property type="project" value="UniProtKB-KW"/>
</dbReference>
<dbReference type="FunFam" id="1.20.1220.12:FF:000001">
    <property type="entry name" value="Malate synthase"/>
    <property type="match status" value="1"/>
</dbReference>
<dbReference type="InterPro" id="IPR048355">
    <property type="entry name" value="MS_C"/>
</dbReference>
<reference evidence="11" key="1">
    <citation type="journal article" date="2014" name="Int. J. Syst. Evol. Microbiol.">
        <title>Complete genome sequence of Corynebacterium casei LMG S-19264T (=DSM 44701T), isolated from a smear-ripened cheese.</title>
        <authorList>
            <consortium name="US DOE Joint Genome Institute (JGI-PGF)"/>
            <person name="Walter F."/>
            <person name="Albersmeier A."/>
            <person name="Kalinowski J."/>
            <person name="Ruckert C."/>
        </authorList>
    </citation>
    <scope>NUCLEOTIDE SEQUENCE</scope>
    <source>
        <strain evidence="11">CGMCC 1.12726</strain>
    </source>
</reference>
<keyword evidence="4" id="KW-0816">Tricarboxylic acid cycle</keyword>
<evidence type="ECO:0000313" key="11">
    <source>
        <dbReference type="EMBL" id="GGF94384.1"/>
    </source>
</evidence>
<dbReference type="InterPro" id="IPR048356">
    <property type="entry name" value="MS_N"/>
</dbReference>
<dbReference type="AlphaFoldDB" id="A0A917FQ96"/>
<protein>
    <recommendedName>
        <fullName evidence="2">malate synthase</fullName>
        <ecNumber evidence="2">2.3.3.9</ecNumber>
    </recommendedName>
</protein>
<dbReference type="Pfam" id="PF20656">
    <property type="entry name" value="MS_N"/>
    <property type="match status" value="1"/>
</dbReference>
<keyword evidence="12" id="KW-1185">Reference proteome</keyword>
<evidence type="ECO:0000256" key="3">
    <source>
        <dbReference type="ARBA" id="ARBA00022435"/>
    </source>
</evidence>